<accession>A0A8H6CL09</accession>
<reference evidence="2 3" key="1">
    <citation type="journal article" date="2020" name="Genomics">
        <title>Complete, high-quality genomes from long-read metagenomic sequencing of two wolf lichen thalli reveals enigmatic genome architecture.</title>
        <authorList>
            <person name="McKenzie S.K."/>
            <person name="Walston R.F."/>
            <person name="Allen J.L."/>
        </authorList>
    </citation>
    <scope>NUCLEOTIDE SEQUENCE [LARGE SCALE GENOMIC DNA]</scope>
    <source>
        <strain evidence="2">WasteWater2</strain>
    </source>
</reference>
<gene>
    <name evidence="2" type="ORF">HO173_012834</name>
</gene>
<dbReference type="GeneID" id="59294467"/>
<sequence>MRSNVEFSDSFGKPPRAHTVNTSDGFVYASDSIYTKKKKKKHKTPAVQEKDALAARDTTKPNGLPALRWDEPSTTDSEKCYPSAVT</sequence>
<protein>
    <submittedName>
        <fullName evidence="2">Uncharacterized protein</fullName>
    </submittedName>
</protein>
<name>A0A8H6CL09_9LECA</name>
<feature type="compositionally biased region" description="Basic and acidic residues" evidence="1">
    <location>
        <begin position="48"/>
        <end position="59"/>
    </location>
</feature>
<dbReference type="AlphaFoldDB" id="A0A8H6CL09"/>
<feature type="compositionally biased region" description="Basic and acidic residues" evidence="1">
    <location>
        <begin position="68"/>
        <end position="79"/>
    </location>
</feature>
<evidence type="ECO:0000313" key="2">
    <source>
        <dbReference type="EMBL" id="KAF6225310.1"/>
    </source>
</evidence>
<dbReference type="RefSeq" id="XP_037158439.1">
    <property type="nucleotide sequence ID" value="XM_037314668.1"/>
</dbReference>
<comment type="caution">
    <text evidence="2">The sequence shown here is derived from an EMBL/GenBank/DDBJ whole genome shotgun (WGS) entry which is preliminary data.</text>
</comment>
<evidence type="ECO:0000256" key="1">
    <source>
        <dbReference type="SAM" id="MobiDB-lite"/>
    </source>
</evidence>
<evidence type="ECO:0000313" key="3">
    <source>
        <dbReference type="Proteomes" id="UP000578531"/>
    </source>
</evidence>
<dbReference type="EMBL" id="JACCJC010000106">
    <property type="protein sequence ID" value="KAF6225310.1"/>
    <property type="molecule type" value="Genomic_DNA"/>
</dbReference>
<feature type="compositionally biased region" description="Basic residues" evidence="1">
    <location>
        <begin position="35"/>
        <end position="44"/>
    </location>
</feature>
<dbReference type="Proteomes" id="UP000578531">
    <property type="component" value="Unassembled WGS sequence"/>
</dbReference>
<keyword evidence="3" id="KW-1185">Reference proteome</keyword>
<organism evidence="2 3">
    <name type="scientific">Letharia columbiana</name>
    <dbReference type="NCBI Taxonomy" id="112416"/>
    <lineage>
        <taxon>Eukaryota</taxon>
        <taxon>Fungi</taxon>
        <taxon>Dikarya</taxon>
        <taxon>Ascomycota</taxon>
        <taxon>Pezizomycotina</taxon>
        <taxon>Lecanoromycetes</taxon>
        <taxon>OSLEUM clade</taxon>
        <taxon>Lecanoromycetidae</taxon>
        <taxon>Lecanorales</taxon>
        <taxon>Lecanorineae</taxon>
        <taxon>Parmeliaceae</taxon>
        <taxon>Letharia</taxon>
    </lineage>
</organism>
<proteinExistence type="predicted"/>
<feature type="region of interest" description="Disordered" evidence="1">
    <location>
        <begin position="1"/>
        <end position="86"/>
    </location>
</feature>